<evidence type="ECO:0000313" key="1">
    <source>
        <dbReference type="EMBL" id="KAF2090585.1"/>
    </source>
</evidence>
<dbReference type="AlphaFoldDB" id="A0A9P4I0M2"/>
<proteinExistence type="predicted"/>
<protein>
    <submittedName>
        <fullName evidence="1">Uncharacterized protein</fullName>
    </submittedName>
</protein>
<name>A0A9P4I0M2_9PEZI</name>
<dbReference type="Proteomes" id="UP000799776">
    <property type="component" value="Unassembled WGS sequence"/>
</dbReference>
<evidence type="ECO:0000313" key="2">
    <source>
        <dbReference type="Proteomes" id="UP000799776"/>
    </source>
</evidence>
<keyword evidence="2" id="KW-1185">Reference proteome</keyword>
<dbReference type="EMBL" id="ML978712">
    <property type="protein sequence ID" value="KAF2090585.1"/>
    <property type="molecule type" value="Genomic_DNA"/>
</dbReference>
<organism evidence="1 2">
    <name type="scientific">Saccharata proteae CBS 121410</name>
    <dbReference type="NCBI Taxonomy" id="1314787"/>
    <lineage>
        <taxon>Eukaryota</taxon>
        <taxon>Fungi</taxon>
        <taxon>Dikarya</taxon>
        <taxon>Ascomycota</taxon>
        <taxon>Pezizomycotina</taxon>
        <taxon>Dothideomycetes</taxon>
        <taxon>Dothideomycetes incertae sedis</taxon>
        <taxon>Botryosphaeriales</taxon>
        <taxon>Saccharataceae</taxon>
        <taxon>Saccharata</taxon>
    </lineage>
</organism>
<comment type="caution">
    <text evidence="1">The sequence shown here is derived from an EMBL/GenBank/DDBJ whole genome shotgun (WGS) entry which is preliminary data.</text>
</comment>
<gene>
    <name evidence="1" type="ORF">K490DRAFT_53570</name>
</gene>
<accession>A0A9P4I0M2</accession>
<sequence>MVLTSARSREILTRLPALVFRTDYTGYSHAPRMLRPCTSDLVPRPRTEQAASIAFFPTDSEAIILGIILHDQWISIIRPYSGLAFSSLQHELDTITKITPKTLFSLGNTMQRISQSRRDLGSDSWPRHLCLLSQRFVEDQKLPVSAYWIPLIEHCVDKATQLPHTSKVSQLCLYSLTRGIFQQSNSSRFQASISHFDR</sequence>
<reference evidence="1" key="1">
    <citation type="journal article" date="2020" name="Stud. Mycol.">
        <title>101 Dothideomycetes genomes: a test case for predicting lifestyles and emergence of pathogens.</title>
        <authorList>
            <person name="Haridas S."/>
            <person name="Albert R."/>
            <person name="Binder M."/>
            <person name="Bloem J."/>
            <person name="Labutti K."/>
            <person name="Salamov A."/>
            <person name="Andreopoulos B."/>
            <person name="Baker S."/>
            <person name="Barry K."/>
            <person name="Bills G."/>
            <person name="Bluhm B."/>
            <person name="Cannon C."/>
            <person name="Castanera R."/>
            <person name="Culley D."/>
            <person name="Daum C."/>
            <person name="Ezra D."/>
            <person name="Gonzalez J."/>
            <person name="Henrissat B."/>
            <person name="Kuo A."/>
            <person name="Liang C."/>
            <person name="Lipzen A."/>
            <person name="Lutzoni F."/>
            <person name="Magnuson J."/>
            <person name="Mondo S."/>
            <person name="Nolan M."/>
            <person name="Ohm R."/>
            <person name="Pangilinan J."/>
            <person name="Park H.-J."/>
            <person name="Ramirez L."/>
            <person name="Alfaro M."/>
            <person name="Sun H."/>
            <person name="Tritt A."/>
            <person name="Yoshinaga Y."/>
            <person name="Zwiers L.-H."/>
            <person name="Turgeon B."/>
            <person name="Goodwin S."/>
            <person name="Spatafora J."/>
            <person name="Crous P."/>
            <person name="Grigoriev I."/>
        </authorList>
    </citation>
    <scope>NUCLEOTIDE SEQUENCE</scope>
    <source>
        <strain evidence="1">CBS 121410</strain>
    </source>
</reference>